<dbReference type="Pfam" id="PF01920">
    <property type="entry name" value="Prefoldin_2"/>
    <property type="match status" value="1"/>
</dbReference>
<proteinExistence type="inferred from homology"/>
<dbReference type="InterPro" id="IPR009053">
    <property type="entry name" value="Prefoldin"/>
</dbReference>
<accession>A0ABD2U6B3</accession>
<dbReference type="PANTHER" id="PTHR20903:SF0">
    <property type="entry name" value="PREFOLDIN SUBUNIT 1"/>
    <property type="match status" value="1"/>
</dbReference>
<reference evidence="4 5" key="1">
    <citation type="submission" date="2024-05" db="EMBL/GenBank/DDBJ databases">
        <title>De novo assembly of an allotetraploid wild potato.</title>
        <authorList>
            <person name="Hosaka A.J."/>
        </authorList>
    </citation>
    <scope>NUCLEOTIDE SEQUENCE [LARGE SCALE GENOMIC DNA]</scope>
    <source>
        <tissue evidence="4">Young leaves</tissue>
    </source>
</reference>
<comment type="similarity">
    <text evidence="1">Belongs to the prefoldin subunit beta family.</text>
</comment>
<evidence type="ECO:0000256" key="2">
    <source>
        <dbReference type="ARBA" id="ARBA00023186"/>
    </source>
</evidence>
<dbReference type="CDD" id="cd23164">
    <property type="entry name" value="Prefoldin_1"/>
    <property type="match status" value="1"/>
</dbReference>
<dbReference type="EMBL" id="JBJKTR010000007">
    <property type="protein sequence ID" value="KAL3363492.1"/>
    <property type="molecule type" value="Genomic_DNA"/>
</dbReference>
<dbReference type="GO" id="GO:0009409">
    <property type="term" value="P:response to cold"/>
    <property type="evidence" value="ECO:0007669"/>
    <property type="project" value="UniProtKB-ARBA"/>
</dbReference>
<dbReference type="GO" id="GO:0006457">
    <property type="term" value="P:protein folding"/>
    <property type="evidence" value="ECO:0007669"/>
    <property type="project" value="UniProtKB-ARBA"/>
</dbReference>
<dbReference type="Gene3D" id="1.10.287.370">
    <property type="match status" value="1"/>
</dbReference>
<evidence type="ECO:0008006" key="6">
    <source>
        <dbReference type="Google" id="ProtNLM"/>
    </source>
</evidence>
<gene>
    <name evidence="4" type="ORF">AABB24_012657</name>
</gene>
<keyword evidence="3" id="KW-0175">Coiled coil</keyword>
<comment type="caution">
    <text evidence="4">The sequence shown here is derived from an EMBL/GenBank/DDBJ whole genome shotgun (WGS) entry which is preliminary data.</text>
</comment>
<sequence length="126" mass="14517">MADEANRTAFIEIQGRMIETSGKLKQVQTQIRNKETEKKRAYLTLEELKQLSDDTNTYKAIGRTFVLEPKAVLMNEQEQKLKDGETAIASLQTSKEYLEKHMAEVENNLRELLQQDPGLARQIMTM</sequence>
<dbReference type="PANTHER" id="PTHR20903">
    <property type="entry name" value="PREFOLDIN SUBUNIT 1-RELATED"/>
    <property type="match status" value="1"/>
</dbReference>
<feature type="coiled-coil region" evidence="3">
    <location>
        <begin position="24"/>
        <end position="115"/>
    </location>
</feature>
<evidence type="ECO:0000313" key="5">
    <source>
        <dbReference type="Proteomes" id="UP001627284"/>
    </source>
</evidence>
<evidence type="ECO:0000256" key="3">
    <source>
        <dbReference type="SAM" id="Coils"/>
    </source>
</evidence>
<protein>
    <recommendedName>
        <fullName evidence="6">Prefoldin subunit 1</fullName>
    </recommendedName>
</protein>
<evidence type="ECO:0000256" key="1">
    <source>
        <dbReference type="ARBA" id="ARBA00008045"/>
    </source>
</evidence>
<dbReference type="InterPro" id="IPR002777">
    <property type="entry name" value="PFD_beta-like"/>
</dbReference>
<dbReference type="SUPFAM" id="SSF46579">
    <property type="entry name" value="Prefoldin"/>
    <property type="match status" value="1"/>
</dbReference>
<keyword evidence="2" id="KW-0143">Chaperone</keyword>
<dbReference type="Proteomes" id="UP001627284">
    <property type="component" value="Unassembled WGS sequence"/>
</dbReference>
<dbReference type="AlphaFoldDB" id="A0ABD2U6B3"/>
<keyword evidence="5" id="KW-1185">Reference proteome</keyword>
<evidence type="ECO:0000313" key="4">
    <source>
        <dbReference type="EMBL" id="KAL3363492.1"/>
    </source>
</evidence>
<organism evidence="4 5">
    <name type="scientific">Solanum stoloniferum</name>
    <dbReference type="NCBI Taxonomy" id="62892"/>
    <lineage>
        <taxon>Eukaryota</taxon>
        <taxon>Viridiplantae</taxon>
        <taxon>Streptophyta</taxon>
        <taxon>Embryophyta</taxon>
        <taxon>Tracheophyta</taxon>
        <taxon>Spermatophyta</taxon>
        <taxon>Magnoliopsida</taxon>
        <taxon>eudicotyledons</taxon>
        <taxon>Gunneridae</taxon>
        <taxon>Pentapetalae</taxon>
        <taxon>asterids</taxon>
        <taxon>lamiids</taxon>
        <taxon>Solanales</taxon>
        <taxon>Solanaceae</taxon>
        <taxon>Solanoideae</taxon>
        <taxon>Solaneae</taxon>
        <taxon>Solanum</taxon>
    </lineage>
</organism>
<name>A0ABD2U6B3_9SOLN</name>